<gene>
    <name evidence="9" type="ORF">HZI73_08275</name>
</gene>
<dbReference type="EMBL" id="CP058649">
    <property type="protein sequence ID" value="QUI22293.1"/>
    <property type="molecule type" value="Genomic_DNA"/>
</dbReference>
<dbReference type="RefSeq" id="WP_212697777.1">
    <property type="nucleotide sequence ID" value="NZ_CP058649.1"/>
</dbReference>
<feature type="transmembrane region" description="Helical" evidence="7">
    <location>
        <begin position="163"/>
        <end position="180"/>
    </location>
</feature>
<evidence type="ECO:0000256" key="2">
    <source>
        <dbReference type="ARBA" id="ARBA00022448"/>
    </source>
</evidence>
<dbReference type="Gene3D" id="1.10.3720.10">
    <property type="entry name" value="MetI-like"/>
    <property type="match status" value="1"/>
</dbReference>
<dbReference type="InterPro" id="IPR000515">
    <property type="entry name" value="MetI-like"/>
</dbReference>
<dbReference type="PANTHER" id="PTHR43744">
    <property type="entry name" value="ABC TRANSPORTER PERMEASE PROTEIN MG189-RELATED-RELATED"/>
    <property type="match status" value="1"/>
</dbReference>
<sequence length="297" mass="33236">MGRKKHKLKHSIRKVLKKRAPNRSLLGDVFILIMLLAIGAFLALPLVLVISNAFKPLDEIFLFPPRFFVRNPTMNNFRDLLVLMSNSWVPFTRYFFNTIFMTAVGTAGHVIVASMAAYALEKHGFPGSKTFFKIIITTLMFSPVVTAIPNYLTMSKIGFLDSYLSIIIPAFGFPLGLFLMKQFMVNVPNSLIESARLDGASEWKILWKVVMPMVKPAWLTLVIFSFQGLWNATGGTYIYSEELKTLPYALNQIRLGGIARQGTGAAVQLLMLIVPVTMFIITQSNIIETMASSGLKE</sequence>
<comment type="subcellular location">
    <subcellularLocation>
        <location evidence="1 7">Cell membrane</location>
        <topology evidence="1 7">Multi-pass membrane protein</topology>
    </subcellularLocation>
</comment>
<feature type="transmembrane region" description="Helical" evidence="7">
    <location>
        <begin position="25"/>
        <end position="50"/>
    </location>
</feature>
<keyword evidence="2 7" id="KW-0813">Transport</keyword>
<feature type="transmembrane region" description="Helical" evidence="7">
    <location>
        <begin position="258"/>
        <end position="281"/>
    </location>
</feature>
<evidence type="ECO:0000259" key="8">
    <source>
        <dbReference type="PROSITE" id="PS50928"/>
    </source>
</evidence>
<evidence type="ECO:0000256" key="7">
    <source>
        <dbReference type="RuleBase" id="RU363032"/>
    </source>
</evidence>
<evidence type="ECO:0000313" key="9">
    <source>
        <dbReference type="EMBL" id="QUI22293.1"/>
    </source>
</evidence>
<evidence type="ECO:0000256" key="6">
    <source>
        <dbReference type="ARBA" id="ARBA00023136"/>
    </source>
</evidence>
<dbReference type="Pfam" id="PF00528">
    <property type="entry name" value="BPD_transp_1"/>
    <property type="match status" value="1"/>
</dbReference>
<evidence type="ECO:0000256" key="5">
    <source>
        <dbReference type="ARBA" id="ARBA00022989"/>
    </source>
</evidence>
<dbReference type="PANTHER" id="PTHR43744:SF1">
    <property type="entry name" value="BINDING-PROTEIN-DEPENDENT TRANSPORT SYSTEMS INNER MEMBRANE COMPONENT"/>
    <property type="match status" value="1"/>
</dbReference>
<keyword evidence="5 7" id="KW-1133">Transmembrane helix</keyword>
<keyword evidence="3" id="KW-1003">Cell membrane</keyword>
<feature type="transmembrane region" description="Helical" evidence="7">
    <location>
        <begin position="94"/>
        <end position="119"/>
    </location>
</feature>
<comment type="similarity">
    <text evidence="7">Belongs to the binding-protein-dependent transport system permease family.</text>
</comment>
<feature type="transmembrane region" description="Helical" evidence="7">
    <location>
        <begin position="217"/>
        <end position="238"/>
    </location>
</feature>
<dbReference type="AlphaFoldDB" id="A0A8J8MJ89"/>
<dbReference type="GO" id="GO:0005886">
    <property type="term" value="C:plasma membrane"/>
    <property type="evidence" value="ECO:0007669"/>
    <property type="project" value="UniProtKB-SubCell"/>
</dbReference>
<protein>
    <submittedName>
        <fullName evidence="9">Carbohydrate ABC transporter permease</fullName>
    </submittedName>
</protein>
<name>A0A8J8MJ89_9FIRM</name>
<evidence type="ECO:0000256" key="4">
    <source>
        <dbReference type="ARBA" id="ARBA00022692"/>
    </source>
</evidence>
<keyword evidence="6 7" id="KW-0472">Membrane</keyword>
<evidence type="ECO:0000256" key="3">
    <source>
        <dbReference type="ARBA" id="ARBA00022475"/>
    </source>
</evidence>
<dbReference type="GO" id="GO:0055085">
    <property type="term" value="P:transmembrane transport"/>
    <property type="evidence" value="ECO:0007669"/>
    <property type="project" value="InterPro"/>
</dbReference>
<dbReference type="KEGG" id="vpy:HZI73_08275"/>
<dbReference type="PROSITE" id="PS50928">
    <property type="entry name" value="ABC_TM1"/>
    <property type="match status" value="1"/>
</dbReference>
<dbReference type="InterPro" id="IPR035906">
    <property type="entry name" value="MetI-like_sf"/>
</dbReference>
<keyword evidence="4 7" id="KW-0812">Transmembrane</keyword>
<evidence type="ECO:0000256" key="1">
    <source>
        <dbReference type="ARBA" id="ARBA00004651"/>
    </source>
</evidence>
<feature type="domain" description="ABC transmembrane type-1" evidence="8">
    <location>
        <begin position="95"/>
        <end position="282"/>
    </location>
</feature>
<organism evidence="9 10">
    <name type="scientific">Vallitalea pronyensis</name>
    <dbReference type="NCBI Taxonomy" id="1348613"/>
    <lineage>
        <taxon>Bacteria</taxon>
        <taxon>Bacillati</taxon>
        <taxon>Bacillota</taxon>
        <taxon>Clostridia</taxon>
        <taxon>Lachnospirales</taxon>
        <taxon>Vallitaleaceae</taxon>
        <taxon>Vallitalea</taxon>
    </lineage>
</organism>
<keyword evidence="10" id="KW-1185">Reference proteome</keyword>
<reference evidence="9" key="1">
    <citation type="submission" date="2020-07" db="EMBL/GenBank/DDBJ databases">
        <title>Vallitalea pronyensis genome.</title>
        <authorList>
            <person name="Postec A."/>
        </authorList>
    </citation>
    <scope>NUCLEOTIDE SEQUENCE</scope>
    <source>
        <strain evidence="9">FatNI3</strain>
    </source>
</reference>
<evidence type="ECO:0000313" key="10">
    <source>
        <dbReference type="Proteomes" id="UP000683246"/>
    </source>
</evidence>
<feature type="transmembrane region" description="Helical" evidence="7">
    <location>
        <begin position="131"/>
        <end position="151"/>
    </location>
</feature>
<dbReference type="SUPFAM" id="SSF161098">
    <property type="entry name" value="MetI-like"/>
    <property type="match status" value="1"/>
</dbReference>
<accession>A0A8J8MJ89</accession>
<dbReference type="Proteomes" id="UP000683246">
    <property type="component" value="Chromosome"/>
</dbReference>
<dbReference type="CDD" id="cd06261">
    <property type="entry name" value="TM_PBP2"/>
    <property type="match status" value="1"/>
</dbReference>
<proteinExistence type="inferred from homology"/>